<keyword evidence="11" id="KW-0843">Virulence</keyword>
<evidence type="ECO:0000256" key="10">
    <source>
        <dbReference type="ARBA" id="ARBA00022840"/>
    </source>
</evidence>
<dbReference type="Proteomes" id="UP000054396">
    <property type="component" value="Unassembled WGS sequence"/>
</dbReference>
<keyword evidence="8" id="KW-0547">Nucleotide-binding</keyword>
<evidence type="ECO:0000256" key="11">
    <source>
        <dbReference type="ARBA" id="ARBA00023026"/>
    </source>
</evidence>
<protein>
    <recommendedName>
        <fullName evidence="2">histidine kinase</fullName>
        <ecNumber evidence="2">2.7.13.3</ecNumber>
    </recommendedName>
</protein>
<dbReference type="GO" id="GO:0005524">
    <property type="term" value="F:ATP binding"/>
    <property type="evidence" value="ECO:0007669"/>
    <property type="project" value="UniProtKB-KW"/>
</dbReference>
<feature type="domain" description="PAC" evidence="13">
    <location>
        <begin position="217"/>
        <end position="269"/>
    </location>
</feature>
<dbReference type="Pfam" id="PF07536">
    <property type="entry name" value="HWE_HK"/>
    <property type="match status" value="1"/>
</dbReference>
<dbReference type="CDD" id="cd00130">
    <property type="entry name" value="PAS"/>
    <property type="match status" value="1"/>
</dbReference>
<comment type="catalytic activity">
    <reaction evidence="1">
        <text>ATP + protein L-histidine = ADP + protein N-phospho-L-histidine.</text>
        <dbReference type="EC" id="2.7.13.3"/>
    </reaction>
</comment>
<dbReference type="Gene3D" id="3.30.565.10">
    <property type="entry name" value="Histidine kinase-like ATPase, C-terminal domain"/>
    <property type="match status" value="1"/>
</dbReference>
<dbReference type="PROSITE" id="PS50113">
    <property type="entry name" value="PAC"/>
    <property type="match status" value="1"/>
</dbReference>
<dbReference type="Pfam" id="PF13426">
    <property type="entry name" value="PAS_9"/>
    <property type="match status" value="1"/>
</dbReference>
<dbReference type="InterPro" id="IPR000014">
    <property type="entry name" value="PAS"/>
</dbReference>
<evidence type="ECO:0000256" key="4">
    <source>
        <dbReference type="ARBA" id="ARBA00022630"/>
    </source>
</evidence>
<dbReference type="InterPro" id="IPR000700">
    <property type="entry name" value="PAS-assoc_C"/>
</dbReference>
<keyword evidence="6" id="KW-0808">Transferase</keyword>
<proteinExistence type="predicted"/>
<accession>A0A0W7WKT8</accession>
<evidence type="ECO:0000313" key="14">
    <source>
        <dbReference type="EMBL" id="KUF11151.1"/>
    </source>
</evidence>
<dbReference type="GO" id="GO:0004673">
    <property type="term" value="F:protein histidine kinase activity"/>
    <property type="evidence" value="ECO:0007669"/>
    <property type="project" value="UniProtKB-EC"/>
</dbReference>
<keyword evidence="7" id="KW-0677">Repeat</keyword>
<reference evidence="14 15" key="1">
    <citation type="submission" date="2015-12" db="EMBL/GenBank/DDBJ databases">
        <authorList>
            <person name="Shamseldin A."/>
            <person name="Moawad H."/>
            <person name="Abd El-Rahim W.M."/>
            <person name="Sadowsky M.J."/>
        </authorList>
    </citation>
    <scope>NUCLEOTIDE SEQUENCE [LARGE SCALE GENOMIC DNA]</scope>
    <source>
        <strain evidence="14 15">SJ5A-1</strain>
    </source>
</reference>
<dbReference type="PROSITE" id="PS50112">
    <property type="entry name" value="PAS"/>
    <property type="match status" value="1"/>
</dbReference>
<dbReference type="Gene3D" id="3.30.450.20">
    <property type="entry name" value="PAS domain"/>
    <property type="match status" value="2"/>
</dbReference>
<dbReference type="SUPFAM" id="SSF55785">
    <property type="entry name" value="PYP-like sensor domain (PAS domain)"/>
    <property type="match status" value="2"/>
</dbReference>
<dbReference type="InterPro" id="IPR011102">
    <property type="entry name" value="Sig_transdc_His_kinase_HWE"/>
</dbReference>
<evidence type="ECO:0000256" key="1">
    <source>
        <dbReference type="ARBA" id="ARBA00000085"/>
    </source>
</evidence>
<keyword evidence="15" id="KW-1185">Reference proteome</keyword>
<dbReference type="AlphaFoldDB" id="A0A0W7WKT8"/>
<dbReference type="SMART" id="SM00091">
    <property type="entry name" value="PAS"/>
    <property type="match status" value="2"/>
</dbReference>
<comment type="caution">
    <text evidence="14">The sequence shown here is derived from an EMBL/GenBank/DDBJ whole genome shotgun (WGS) entry which is preliminary data.</text>
</comment>
<evidence type="ECO:0000256" key="6">
    <source>
        <dbReference type="ARBA" id="ARBA00022679"/>
    </source>
</evidence>
<dbReference type="PANTHER" id="PTHR41523:SF8">
    <property type="entry name" value="ETHYLENE RESPONSE SENSOR PROTEIN"/>
    <property type="match status" value="1"/>
</dbReference>
<dbReference type="STRING" id="1685382.AVJ23_08845"/>
<evidence type="ECO:0000313" key="15">
    <source>
        <dbReference type="Proteomes" id="UP000054396"/>
    </source>
</evidence>
<dbReference type="RefSeq" id="WP_058861815.1">
    <property type="nucleotide sequence ID" value="NZ_LPXO01000004.1"/>
</dbReference>
<evidence type="ECO:0000259" key="12">
    <source>
        <dbReference type="PROSITE" id="PS50112"/>
    </source>
</evidence>
<dbReference type="NCBIfam" id="TIGR00229">
    <property type="entry name" value="sensory_box"/>
    <property type="match status" value="1"/>
</dbReference>
<evidence type="ECO:0000256" key="9">
    <source>
        <dbReference type="ARBA" id="ARBA00022777"/>
    </source>
</evidence>
<evidence type="ECO:0000259" key="13">
    <source>
        <dbReference type="PROSITE" id="PS50113"/>
    </source>
</evidence>
<keyword evidence="5" id="KW-0288">FMN</keyword>
<dbReference type="InterPro" id="IPR036890">
    <property type="entry name" value="HATPase_C_sf"/>
</dbReference>
<feature type="domain" description="PAS" evidence="12">
    <location>
        <begin position="145"/>
        <end position="199"/>
    </location>
</feature>
<evidence type="ECO:0000256" key="7">
    <source>
        <dbReference type="ARBA" id="ARBA00022737"/>
    </source>
</evidence>
<evidence type="ECO:0000256" key="8">
    <source>
        <dbReference type="ARBA" id="ARBA00022741"/>
    </source>
</evidence>
<gene>
    <name evidence="14" type="ORF">AVJ23_08845</name>
</gene>
<organism evidence="14 15">
    <name type="scientific">Pseudoponticoccus marisrubri</name>
    <dbReference type="NCBI Taxonomy" id="1685382"/>
    <lineage>
        <taxon>Bacteria</taxon>
        <taxon>Pseudomonadati</taxon>
        <taxon>Pseudomonadota</taxon>
        <taxon>Alphaproteobacteria</taxon>
        <taxon>Rhodobacterales</taxon>
        <taxon>Roseobacteraceae</taxon>
        <taxon>Pseudoponticoccus</taxon>
    </lineage>
</organism>
<dbReference type="PANTHER" id="PTHR41523">
    <property type="entry name" value="TWO-COMPONENT SYSTEM SENSOR PROTEIN"/>
    <property type="match status" value="1"/>
</dbReference>
<dbReference type="InterPro" id="IPR035965">
    <property type="entry name" value="PAS-like_dom_sf"/>
</dbReference>
<name>A0A0W7WKT8_9RHOB</name>
<evidence type="ECO:0000256" key="3">
    <source>
        <dbReference type="ARBA" id="ARBA00022553"/>
    </source>
</evidence>
<keyword evidence="9" id="KW-0418">Kinase</keyword>
<keyword evidence="10" id="KW-0067">ATP-binding</keyword>
<dbReference type="OrthoDB" id="9816309at2"/>
<keyword evidence="3" id="KW-0597">Phosphoprotein</keyword>
<dbReference type="EC" id="2.7.13.3" evidence="2"/>
<evidence type="ECO:0000256" key="5">
    <source>
        <dbReference type="ARBA" id="ARBA00022643"/>
    </source>
</evidence>
<evidence type="ECO:0000256" key="2">
    <source>
        <dbReference type="ARBA" id="ARBA00012438"/>
    </source>
</evidence>
<dbReference type="EMBL" id="LPXO01000004">
    <property type="protein sequence ID" value="KUF11151.1"/>
    <property type="molecule type" value="Genomic_DNA"/>
</dbReference>
<sequence length="467" mass="51007">MRNDRIAAPDHLDLAIFMDSLPDEVAILDSDGVVVAANAAWRRFSQENGGDPSHYLGVNYIDVCRGAAGESSVEAGLIPDGLLGTLQTGEPFFCEYPCDSPSVKRWFEMSATRIMVNDHAYLTVQHRNITTRRVNQDAVEQAFIDNSAMSALVAGTSDAILTYDLNGCITTWNPAAEKLYGYPAEEIIGQSLEVLYPPDWPHGVAHYRDEIVAGRLERFEATRMARDGQMHEVWISCAPIRSSRGDVVAISNIHRDVTDLRKAEKARETIAREVIHRAKNMLSIVSAIQRQTARSAGSLDEFNRAFGARIKALSKSTDMLVDGAWTTVRLGDLLRDHLSPFIPEGDPRVEIAGPSVELVPQAVQTLGIAVHELATNSAKYGALAHPHGRITLRWQLVASDAGGRVLDLVWDEQGLATMPSTDQSGFGSTVLMSLAPSMLDTSSALEIGEDAVRWQIGVPESHFDPAP</sequence>
<keyword evidence="4" id="KW-0285">Flavoprotein</keyword>
<dbReference type="SMART" id="SM00911">
    <property type="entry name" value="HWE_HK"/>
    <property type="match status" value="1"/>
</dbReference>